<evidence type="ECO:0000313" key="2">
    <source>
        <dbReference type="Proteomes" id="UP000003344"/>
    </source>
</evidence>
<comment type="caution">
    <text evidence="1">The sequence shown here is derived from an EMBL/GenBank/DDBJ whole genome shotgun (WGS) entry which is preliminary data.</text>
</comment>
<gene>
    <name evidence="1" type="ORF">NEIMUCOT_06343</name>
</gene>
<name>D3A0A8_NEIM2</name>
<reference evidence="1 2" key="1">
    <citation type="submission" date="2009-10" db="EMBL/GenBank/DDBJ databases">
        <authorList>
            <person name="Weinstock G."/>
            <person name="Sodergren E."/>
            <person name="Clifton S."/>
            <person name="Fulton L."/>
            <person name="Fulton B."/>
            <person name="Courtney L."/>
            <person name="Fronick C."/>
            <person name="Harrison M."/>
            <person name="Strong C."/>
            <person name="Farmer C."/>
            <person name="Delahaunty K."/>
            <person name="Markovic C."/>
            <person name="Hall O."/>
            <person name="Minx P."/>
            <person name="Tomlinson C."/>
            <person name="Mitreva M."/>
            <person name="Nelson J."/>
            <person name="Hou S."/>
            <person name="Wollam A."/>
            <person name="Pepin K.H."/>
            <person name="Johnson M."/>
            <person name="Bhonagiri V."/>
            <person name="Nash W.E."/>
            <person name="Warren W."/>
            <person name="Chinwalla A."/>
            <person name="Mardis E.R."/>
            <person name="Wilson R.K."/>
        </authorList>
    </citation>
    <scope>NUCLEOTIDE SEQUENCE [LARGE SCALE GENOMIC DNA]</scope>
    <source>
        <strain evidence="2">ATCC 25996 / DSM 4631 / NCTC 10774 / M26</strain>
    </source>
</reference>
<proteinExistence type="predicted"/>
<protein>
    <submittedName>
        <fullName evidence="1">Uncharacterized protein</fullName>
    </submittedName>
</protein>
<organism evidence="1 2">
    <name type="scientific">Neisseria mucosa (strain ATCC 25996 / DSM 4631 / NCTC 10774 / M26)</name>
    <dbReference type="NCBI Taxonomy" id="546266"/>
    <lineage>
        <taxon>Bacteria</taxon>
        <taxon>Pseudomonadati</taxon>
        <taxon>Pseudomonadota</taxon>
        <taxon>Betaproteobacteria</taxon>
        <taxon>Neisseriales</taxon>
        <taxon>Neisseriaceae</taxon>
        <taxon>Neisseria</taxon>
    </lineage>
</organism>
<dbReference type="STRING" id="546266.NEIMUCOT_06343"/>
<accession>D3A0A8</accession>
<dbReference type="AlphaFoldDB" id="D3A0A8"/>
<sequence length="40" mass="4468">MEKGASQQSGKFPQSFLANSFYSQASSIIFSDDPHFRKVV</sequence>
<dbReference type="EMBL" id="ACDX02000025">
    <property type="protein sequence ID" value="EFC87248.1"/>
    <property type="molecule type" value="Genomic_DNA"/>
</dbReference>
<evidence type="ECO:0000313" key="1">
    <source>
        <dbReference type="EMBL" id="EFC87248.1"/>
    </source>
</evidence>
<dbReference type="Proteomes" id="UP000003344">
    <property type="component" value="Unassembled WGS sequence"/>
</dbReference>